<keyword evidence="5" id="KW-1185">Reference proteome</keyword>
<keyword evidence="3" id="KW-0732">Signal</keyword>
<proteinExistence type="predicted"/>
<evidence type="ECO:0000256" key="3">
    <source>
        <dbReference type="SAM" id="SignalP"/>
    </source>
</evidence>
<evidence type="ECO:0000313" key="5">
    <source>
        <dbReference type="Proteomes" id="UP001187531"/>
    </source>
</evidence>
<keyword evidence="2" id="KW-0812">Transmembrane</keyword>
<reference evidence="4" key="1">
    <citation type="submission" date="2023-07" db="EMBL/GenBank/DDBJ databases">
        <title>Chromosome-level genome assembly of Artemia franciscana.</title>
        <authorList>
            <person name="Jo E."/>
        </authorList>
    </citation>
    <scope>NUCLEOTIDE SEQUENCE</scope>
    <source>
        <tissue evidence="4">Whole body</tissue>
    </source>
</reference>
<accession>A0AA88HAW9</accession>
<comment type="caution">
    <text evidence="4">The sequence shown here is derived from an EMBL/GenBank/DDBJ whole genome shotgun (WGS) entry which is preliminary data.</text>
</comment>
<name>A0AA88HAW9_ARTSF</name>
<feature type="signal peptide" evidence="3">
    <location>
        <begin position="1"/>
        <end position="22"/>
    </location>
</feature>
<gene>
    <name evidence="4" type="ORF">QYM36_019320</name>
</gene>
<organism evidence="4 5">
    <name type="scientific">Artemia franciscana</name>
    <name type="common">Brine shrimp</name>
    <name type="synonym">Artemia sanfranciscana</name>
    <dbReference type="NCBI Taxonomy" id="6661"/>
    <lineage>
        <taxon>Eukaryota</taxon>
        <taxon>Metazoa</taxon>
        <taxon>Ecdysozoa</taxon>
        <taxon>Arthropoda</taxon>
        <taxon>Crustacea</taxon>
        <taxon>Branchiopoda</taxon>
        <taxon>Anostraca</taxon>
        <taxon>Artemiidae</taxon>
        <taxon>Artemia</taxon>
    </lineage>
</organism>
<evidence type="ECO:0000256" key="1">
    <source>
        <dbReference type="SAM" id="MobiDB-lite"/>
    </source>
</evidence>
<feature type="region of interest" description="Disordered" evidence="1">
    <location>
        <begin position="158"/>
        <end position="183"/>
    </location>
</feature>
<sequence length="423" mass="48482">MDLKSNCLFSILILCTFSYAEDRLPELCSHDYLIYELNTVKNQEDIEKIKKHYGSCDRLNSDSLSVLKLLQVIDFKAIKRSKKNPINFLMSNLHKLHGASTILDLEERELNKKEETKDSIYLDCDENNSKKSIFRYPKLPKSVHKKIKRAFGHLRDGTDCPFNRKQKTKRYLESSQKDKHKTKGYKLYQDKSEKDKEEFPNSGLTDSICQYFPGRSQKNKNLGKNKKRYGLDSGDITINKYLQATESKVQKPNHATELLPKAFILTDKNNGSQPLGSPKTVSDEGKGTIPINNTTAQAIKNLKRDAKLQHVEQIFMDDLCGDHFTSKEMIILPVVNIIINGCKDMAKKVKISANTKEIKLSFEVVKNGISLIDLLLWILLLCSGFVLLVLVVLKVVNNRNRRIGKNHDTELESQDRGRTRARY</sequence>
<dbReference type="EMBL" id="JAVRJZ010000957">
    <property type="protein sequence ID" value="KAK2702067.1"/>
    <property type="molecule type" value="Genomic_DNA"/>
</dbReference>
<evidence type="ECO:0000256" key="2">
    <source>
        <dbReference type="SAM" id="Phobius"/>
    </source>
</evidence>
<dbReference type="AlphaFoldDB" id="A0AA88HAW9"/>
<dbReference type="Proteomes" id="UP001187531">
    <property type="component" value="Unassembled WGS sequence"/>
</dbReference>
<feature type="chain" id="PRO_5041638389" evidence="3">
    <location>
        <begin position="23"/>
        <end position="423"/>
    </location>
</feature>
<keyword evidence="2" id="KW-0472">Membrane</keyword>
<feature type="transmembrane region" description="Helical" evidence="2">
    <location>
        <begin position="374"/>
        <end position="396"/>
    </location>
</feature>
<protein>
    <submittedName>
        <fullName evidence="4">Uncharacterized protein</fullName>
    </submittedName>
</protein>
<evidence type="ECO:0000313" key="4">
    <source>
        <dbReference type="EMBL" id="KAK2702067.1"/>
    </source>
</evidence>
<keyword evidence="2" id="KW-1133">Transmembrane helix</keyword>